<organism evidence="3 4">
    <name type="scientific">Shewanella bicestrii</name>
    <dbReference type="NCBI Taxonomy" id="2018305"/>
    <lineage>
        <taxon>Bacteria</taxon>
        <taxon>Pseudomonadati</taxon>
        <taxon>Pseudomonadota</taxon>
        <taxon>Gammaproteobacteria</taxon>
        <taxon>Alteromonadales</taxon>
        <taxon>Shewanellaceae</taxon>
        <taxon>Shewanella</taxon>
    </lineage>
</organism>
<dbReference type="PANTHER" id="PTHR34315:SF1">
    <property type="entry name" value="INTRADIOL RING-CLEAVAGE DIOXYGENASES DOMAIN-CONTAINING PROTEIN-RELATED"/>
    <property type="match status" value="1"/>
</dbReference>
<dbReference type="RefSeq" id="WP_089068499.1">
    <property type="nucleotide sequence ID" value="NZ_CP022358.1"/>
</dbReference>
<accession>A0A220UQN1</accession>
<feature type="compositionally biased region" description="Low complexity" evidence="1">
    <location>
        <begin position="55"/>
        <end position="67"/>
    </location>
</feature>
<evidence type="ECO:0000259" key="2">
    <source>
        <dbReference type="Pfam" id="PF00775"/>
    </source>
</evidence>
<dbReference type="Pfam" id="PF00775">
    <property type="entry name" value="Dioxygenase_C"/>
    <property type="match status" value="1"/>
</dbReference>
<evidence type="ECO:0000256" key="1">
    <source>
        <dbReference type="SAM" id="MobiDB-lite"/>
    </source>
</evidence>
<dbReference type="GO" id="GO:0016702">
    <property type="term" value="F:oxidoreductase activity, acting on single donors with incorporation of molecular oxygen, incorporation of two atoms of oxygen"/>
    <property type="evidence" value="ECO:0007669"/>
    <property type="project" value="InterPro"/>
</dbReference>
<feature type="domain" description="Intradiol ring-cleavage dioxygenases" evidence="2">
    <location>
        <begin position="123"/>
        <end position="242"/>
    </location>
</feature>
<dbReference type="SUPFAM" id="SSF49482">
    <property type="entry name" value="Aromatic compound dioxygenase"/>
    <property type="match status" value="1"/>
</dbReference>
<proteinExistence type="predicted"/>
<feature type="compositionally biased region" description="Polar residues" evidence="1">
    <location>
        <begin position="69"/>
        <end position="79"/>
    </location>
</feature>
<name>A0A220UQN1_9GAMM</name>
<dbReference type="InterPro" id="IPR015889">
    <property type="entry name" value="Intradiol_dOase_core"/>
</dbReference>
<dbReference type="Gene3D" id="2.60.130.10">
    <property type="entry name" value="Aromatic compound dioxygenase"/>
    <property type="match status" value="1"/>
</dbReference>
<gene>
    <name evidence="3" type="ORF">CF168_17625</name>
</gene>
<dbReference type="AlphaFoldDB" id="A0A220UQN1"/>
<reference evidence="3 4" key="1">
    <citation type="submission" date="2017-07" db="EMBL/GenBank/DDBJ databases">
        <title>Phenotypical and genomic characterization of a clinical isolate of Shewanella bicestrii sp. nov. producing an extended-spectrum beta-lactamase and a new oxacillinase variant.</title>
        <authorList>
            <person name="Jousset A.B."/>
            <person name="Bonnin R.A."/>
            <person name="Girlich D."/>
            <person name="Dabos L."/>
            <person name="Potron A."/>
            <person name="Dortet L."/>
            <person name="Glaser P."/>
            <person name="Naas T."/>
        </authorList>
    </citation>
    <scope>NUCLEOTIDE SEQUENCE [LARGE SCALE GENOMIC DNA]</scope>
    <source>
        <strain evidence="3 4">JAB-1</strain>
    </source>
</reference>
<dbReference type="EMBL" id="CP022358">
    <property type="protein sequence ID" value="ASK70534.1"/>
    <property type="molecule type" value="Genomic_DNA"/>
</dbReference>
<sequence length="299" mass="32217">MTKNTRPPSALKTALNTTIDNAPRRTLLKAIGWTLVASPLVGLVGCGSESEESTNDSSNSNTDTGSGADVTTPSDWASGGTASMTVNFPDTSLFTASGACALALTQSAVEGPCYFQVDNRDDISDAESGLPMQICFQVIDKDCNPLSGLEVEVWHCNVAGVYSGDTSGSADKSRFNSGYCTGNSSKALQSQWFRGTQVTDSEGRVNFKSCFPGWYSGRTIHVHFRIRNNNNDQLVSQLGFSESLTTEICTSHPEYLTRGQQDTSLSRDNIFGSNYSAFLFNTSQNDDGSLLAWRTLQLN</sequence>
<evidence type="ECO:0000313" key="3">
    <source>
        <dbReference type="EMBL" id="ASK70534.1"/>
    </source>
</evidence>
<dbReference type="InterPro" id="IPR000627">
    <property type="entry name" value="Intradiol_dOase_C"/>
</dbReference>
<protein>
    <submittedName>
        <fullName evidence="3">Intradiol ring-cleavage dioxygenase</fullName>
    </submittedName>
</protein>
<dbReference type="GO" id="GO:0008199">
    <property type="term" value="F:ferric iron binding"/>
    <property type="evidence" value="ECO:0007669"/>
    <property type="project" value="InterPro"/>
</dbReference>
<dbReference type="Proteomes" id="UP000198367">
    <property type="component" value="Chromosome"/>
</dbReference>
<dbReference type="KEGG" id="sbj:CF168_17625"/>
<keyword evidence="3" id="KW-0560">Oxidoreductase</keyword>
<keyword evidence="3" id="KW-0223">Dioxygenase</keyword>
<keyword evidence="4" id="KW-1185">Reference proteome</keyword>
<dbReference type="PANTHER" id="PTHR34315">
    <property type="match status" value="1"/>
</dbReference>
<evidence type="ECO:0000313" key="4">
    <source>
        <dbReference type="Proteomes" id="UP000198367"/>
    </source>
</evidence>
<feature type="region of interest" description="Disordered" evidence="1">
    <location>
        <begin position="46"/>
        <end position="79"/>
    </location>
</feature>